<evidence type="ECO:0000313" key="3">
    <source>
        <dbReference type="Proteomes" id="UP001157017"/>
    </source>
</evidence>
<comment type="caution">
    <text evidence="2">The sequence shown here is derived from an EMBL/GenBank/DDBJ whole genome shotgun (WGS) entry which is preliminary data.</text>
</comment>
<gene>
    <name evidence="2" type="ORF">GCM10025868_20610</name>
</gene>
<evidence type="ECO:0000256" key="1">
    <source>
        <dbReference type="SAM" id="MobiDB-lite"/>
    </source>
</evidence>
<protein>
    <submittedName>
        <fullName evidence="2">Uncharacterized protein</fullName>
    </submittedName>
</protein>
<organism evidence="2 3">
    <name type="scientific">Angustibacter aerolatus</name>
    <dbReference type="NCBI Taxonomy" id="1162965"/>
    <lineage>
        <taxon>Bacteria</taxon>
        <taxon>Bacillati</taxon>
        <taxon>Actinomycetota</taxon>
        <taxon>Actinomycetes</taxon>
        <taxon>Kineosporiales</taxon>
        <taxon>Kineosporiaceae</taxon>
    </lineage>
</organism>
<dbReference type="Proteomes" id="UP001157017">
    <property type="component" value="Unassembled WGS sequence"/>
</dbReference>
<dbReference type="EMBL" id="BSUZ01000001">
    <property type="protein sequence ID" value="GMA86811.1"/>
    <property type="molecule type" value="Genomic_DNA"/>
</dbReference>
<feature type="compositionally biased region" description="Low complexity" evidence="1">
    <location>
        <begin position="23"/>
        <end position="34"/>
    </location>
</feature>
<evidence type="ECO:0000313" key="2">
    <source>
        <dbReference type="EMBL" id="GMA86811.1"/>
    </source>
</evidence>
<proteinExistence type="predicted"/>
<accession>A0ABQ6JJ38</accession>
<sequence length="66" mass="6792">MTGAVVSEPSVSRTRQPLRCNDSSVAPRASAVVSTPERLSQAPSRPPIAPAPTTHTLVVRLGTGAT</sequence>
<feature type="region of interest" description="Disordered" evidence="1">
    <location>
        <begin position="1"/>
        <end position="55"/>
    </location>
</feature>
<keyword evidence="3" id="KW-1185">Reference proteome</keyword>
<name>A0ABQ6JJ38_9ACTN</name>
<reference evidence="3" key="1">
    <citation type="journal article" date="2019" name="Int. J. Syst. Evol. Microbiol.">
        <title>The Global Catalogue of Microorganisms (GCM) 10K type strain sequencing project: providing services to taxonomists for standard genome sequencing and annotation.</title>
        <authorList>
            <consortium name="The Broad Institute Genomics Platform"/>
            <consortium name="The Broad Institute Genome Sequencing Center for Infectious Disease"/>
            <person name="Wu L."/>
            <person name="Ma J."/>
        </authorList>
    </citation>
    <scope>NUCLEOTIDE SEQUENCE [LARGE SCALE GENOMIC DNA]</scope>
    <source>
        <strain evidence="3">NBRC 108730</strain>
    </source>
</reference>